<keyword evidence="1" id="KW-1277">Toxin-antitoxin system</keyword>
<organism evidence="3 4">
    <name type="scientific">Halosimplex pelagicum</name>
    <dbReference type="NCBI Taxonomy" id="869886"/>
    <lineage>
        <taxon>Archaea</taxon>
        <taxon>Methanobacteriati</taxon>
        <taxon>Methanobacteriota</taxon>
        <taxon>Stenosarchaea group</taxon>
        <taxon>Halobacteria</taxon>
        <taxon>Halobacteriales</taxon>
        <taxon>Haloarculaceae</taxon>
        <taxon>Halosimplex</taxon>
    </lineage>
</organism>
<dbReference type="EMBL" id="CP058909">
    <property type="protein sequence ID" value="QLH80857.1"/>
    <property type="molecule type" value="Genomic_DNA"/>
</dbReference>
<evidence type="ECO:0000256" key="2">
    <source>
        <dbReference type="SAM" id="MobiDB-lite"/>
    </source>
</evidence>
<dbReference type="KEGG" id="hpel:HZS54_04025"/>
<evidence type="ECO:0000313" key="3">
    <source>
        <dbReference type="EMBL" id="QLH80857.1"/>
    </source>
</evidence>
<accession>A0A7D5P4T1</accession>
<sequence>MGTKTIGLDDEAYERLSAEKREGESFSDVVKRVTETIRTDWRRGFGKYEDADGERLERVARESRERRGAGLAGRQSEVLDALAGDEGDSPRRGDDEGDA</sequence>
<reference evidence="3 4" key="1">
    <citation type="submission" date="2020-07" db="EMBL/GenBank/DDBJ databases">
        <title>Halosimplex litoreum sp. nov. and Halosimplex rubrum sp. nov., isolated from different salt environments.</title>
        <authorList>
            <person name="Cui H."/>
        </authorList>
    </citation>
    <scope>NUCLEOTIDE SEQUENCE [LARGE SCALE GENOMIC DNA]</scope>
    <source>
        <strain evidence="3 4">R2</strain>
    </source>
</reference>
<gene>
    <name evidence="3" type="ORF">HZS54_04025</name>
</gene>
<dbReference type="Pfam" id="PF02697">
    <property type="entry name" value="VAPB_antitox"/>
    <property type="match status" value="1"/>
</dbReference>
<feature type="compositionally biased region" description="Basic and acidic residues" evidence="2">
    <location>
        <begin position="88"/>
        <end position="99"/>
    </location>
</feature>
<dbReference type="Proteomes" id="UP000509346">
    <property type="component" value="Chromosome"/>
</dbReference>
<proteinExistence type="predicted"/>
<evidence type="ECO:0000313" key="4">
    <source>
        <dbReference type="Proteomes" id="UP000509346"/>
    </source>
</evidence>
<keyword evidence="4" id="KW-1185">Reference proteome</keyword>
<protein>
    <submittedName>
        <fullName evidence="3">Antitoxin VapB family protein</fullName>
    </submittedName>
</protein>
<dbReference type="OrthoDB" id="9187at2157"/>
<feature type="region of interest" description="Disordered" evidence="2">
    <location>
        <begin position="63"/>
        <end position="99"/>
    </location>
</feature>
<dbReference type="GeneID" id="56081728"/>
<evidence type="ECO:0000256" key="1">
    <source>
        <dbReference type="ARBA" id="ARBA00022649"/>
    </source>
</evidence>
<name>A0A7D5P4T1_9EURY</name>
<dbReference type="AlphaFoldDB" id="A0A7D5P4T1"/>
<dbReference type="InterPro" id="IPR003847">
    <property type="entry name" value="Put_antitoxin"/>
</dbReference>
<dbReference type="RefSeq" id="WP_179920675.1">
    <property type="nucleotide sequence ID" value="NZ_CP058909.1"/>
</dbReference>